<dbReference type="EC" id="2.1.1.170" evidence="1"/>
<proteinExistence type="predicted"/>
<dbReference type="EMBL" id="CAADRM010000092">
    <property type="protein sequence ID" value="VFU14572.1"/>
    <property type="molecule type" value="Genomic_DNA"/>
</dbReference>
<sequence length="181" mass="20655">MDEKIATWIREVRRYNPRLHLVSRSMEKDLEGQARDTLNLLAQVNEPEIADLGSGSGFLAILYKTLHPESRIWMIERSQKKGIFLRHVVDLLGFNDMELIDADPNEQAAGPFPAVMARSFSPRDTLAGTVLGMISRPGRFYYLSTGDSPPVDHPFFRLIGRSSRECRGYRLNLEVYEITSR</sequence>
<gene>
    <name evidence="1" type="primary">rsmG</name>
    <name evidence="1" type="ORF">SCFA_30084</name>
</gene>
<dbReference type="GO" id="GO:0005737">
    <property type="term" value="C:cytoplasm"/>
    <property type="evidence" value="ECO:0007669"/>
    <property type="project" value="InterPro"/>
</dbReference>
<keyword evidence="1" id="KW-0489">Methyltransferase</keyword>
<name>A0A485M5Z1_9ZZZZ</name>
<dbReference type="InterPro" id="IPR003682">
    <property type="entry name" value="rRNA_ssu_MeTfrase_G"/>
</dbReference>
<dbReference type="Pfam" id="PF02527">
    <property type="entry name" value="GidB"/>
    <property type="match status" value="1"/>
</dbReference>
<protein>
    <submittedName>
        <fullName evidence="1">Ribosomal RNA small subunit methyltransferase G</fullName>
        <ecNumber evidence="1">2.1.1.170</ecNumber>
    </submittedName>
</protein>
<accession>A0A485M5Z1</accession>
<dbReference type="SUPFAM" id="SSF53335">
    <property type="entry name" value="S-adenosyl-L-methionine-dependent methyltransferases"/>
    <property type="match status" value="1"/>
</dbReference>
<reference evidence="1" key="1">
    <citation type="submission" date="2019-03" db="EMBL/GenBank/DDBJ databases">
        <authorList>
            <person name="Hao L."/>
        </authorList>
    </citation>
    <scope>NUCLEOTIDE SEQUENCE</scope>
</reference>
<keyword evidence="1" id="KW-0808">Transferase</keyword>
<dbReference type="AlphaFoldDB" id="A0A485M5Z1"/>
<dbReference type="Gene3D" id="3.40.50.150">
    <property type="entry name" value="Vaccinia Virus protein VP39"/>
    <property type="match status" value="1"/>
</dbReference>
<organism evidence="1">
    <name type="scientific">anaerobic digester metagenome</name>
    <dbReference type="NCBI Taxonomy" id="1263854"/>
    <lineage>
        <taxon>unclassified sequences</taxon>
        <taxon>metagenomes</taxon>
        <taxon>ecological metagenomes</taxon>
    </lineage>
</organism>
<dbReference type="GO" id="GO:0008649">
    <property type="term" value="F:rRNA methyltransferase activity"/>
    <property type="evidence" value="ECO:0007669"/>
    <property type="project" value="InterPro"/>
</dbReference>
<dbReference type="InterPro" id="IPR029063">
    <property type="entry name" value="SAM-dependent_MTases_sf"/>
</dbReference>
<evidence type="ECO:0000313" key="1">
    <source>
        <dbReference type="EMBL" id="VFU14572.1"/>
    </source>
</evidence>